<sequence>MALAVLGGAFPRHSGRGAAVVVYDAWTGHGVPGRSDLPQALSECVPAAMETTRCRMTSVDLKLTA</sequence>
<accession>D9W8T5</accession>
<evidence type="ECO:0000313" key="2">
    <source>
        <dbReference type="Proteomes" id="UP000003963"/>
    </source>
</evidence>
<dbReference type="EMBL" id="GG657754">
    <property type="protein sequence ID" value="EFL24773.1"/>
    <property type="molecule type" value="Genomic_DNA"/>
</dbReference>
<dbReference type="AlphaFoldDB" id="D9W8T5"/>
<name>D9W8T5_9ACTN</name>
<organism evidence="1 2">
    <name type="scientific">Streptomyces himastatinicus ATCC 53653</name>
    <dbReference type="NCBI Taxonomy" id="457427"/>
    <lineage>
        <taxon>Bacteria</taxon>
        <taxon>Bacillati</taxon>
        <taxon>Actinomycetota</taxon>
        <taxon>Actinomycetes</taxon>
        <taxon>Kitasatosporales</taxon>
        <taxon>Streptomycetaceae</taxon>
        <taxon>Streptomyces</taxon>
        <taxon>Streptomyces violaceusniger group</taxon>
    </lineage>
</organism>
<dbReference type="Proteomes" id="UP000003963">
    <property type="component" value="Unassembled WGS sequence"/>
</dbReference>
<reference evidence="1 2" key="1">
    <citation type="submission" date="2009-02" db="EMBL/GenBank/DDBJ databases">
        <title>Annotation of Streptomyces hygroscopicus strain ATCC 53653.</title>
        <authorList>
            <consortium name="The Broad Institute Genome Sequencing Platform"/>
            <consortium name="Broad Institute Microbial Sequencing Center"/>
            <person name="Fischbach M."/>
            <person name="Godfrey P."/>
            <person name="Ward D."/>
            <person name="Young S."/>
            <person name="Zeng Q."/>
            <person name="Koehrsen M."/>
            <person name="Alvarado L."/>
            <person name="Berlin A.M."/>
            <person name="Bochicchio J."/>
            <person name="Borenstein D."/>
            <person name="Chapman S.B."/>
            <person name="Chen Z."/>
            <person name="Engels R."/>
            <person name="Freedman E."/>
            <person name="Gellesch M."/>
            <person name="Goldberg J."/>
            <person name="Griggs A."/>
            <person name="Gujja S."/>
            <person name="Heilman E.R."/>
            <person name="Heiman D.I."/>
            <person name="Hepburn T.A."/>
            <person name="Howarth C."/>
            <person name="Jen D."/>
            <person name="Larson L."/>
            <person name="Lewis B."/>
            <person name="Mehta T."/>
            <person name="Park D."/>
            <person name="Pearson M."/>
            <person name="Richards J."/>
            <person name="Roberts A."/>
            <person name="Saif S."/>
            <person name="Shea T.D."/>
            <person name="Shenoy N."/>
            <person name="Sisk P."/>
            <person name="Stolte C."/>
            <person name="Sykes S.N."/>
            <person name="Thomson T."/>
            <person name="Walk T."/>
            <person name="White J."/>
            <person name="Yandava C."/>
            <person name="Straight P."/>
            <person name="Clardy J."/>
            <person name="Hung D."/>
            <person name="Kolter R."/>
            <person name="Mekalanos J."/>
            <person name="Walker S."/>
            <person name="Walsh C.T."/>
            <person name="Wieland-Brown L.C."/>
            <person name="Haas B."/>
            <person name="Nusbaum C."/>
            <person name="Birren B."/>
        </authorList>
    </citation>
    <scope>NUCLEOTIDE SEQUENCE [LARGE SCALE GENOMIC DNA]</scope>
    <source>
        <strain evidence="1 2">ATCC 53653</strain>
    </source>
</reference>
<keyword evidence="2" id="KW-1185">Reference proteome</keyword>
<proteinExistence type="predicted"/>
<protein>
    <submittedName>
        <fullName evidence="1">Uncharacterized protein</fullName>
    </submittedName>
</protein>
<dbReference type="HOGENOM" id="CLU_2847958_0_0_11"/>
<gene>
    <name evidence="1" type="ORF">SSOG_04487</name>
</gene>
<evidence type="ECO:0000313" key="1">
    <source>
        <dbReference type="EMBL" id="EFL24773.1"/>
    </source>
</evidence>
<dbReference type="STRING" id="457427.SSOG_04487"/>